<feature type="compositionally biased region" description="Polar residues" evidence="3">
    <location>
        <begin position="111"/>
        <end position="122"/>
    </location>
</feature>
<dbReference type="GO" id="GO:0006351">
    <property type="term" value="P:DNA-templated transcription"/>
    <property type="evidence" value="ECO:0007669"/>
    <property type="project" value="InterPro"/>
</dbReference>
<dbReference type="PANTHER" id="PTHR31668">
    <property type="entry name" value="GLUCOSE TRANSPORT TRANSCRIPTION REGULATOR RGT1-RELATED-RELATED"/>
    <property type="match status" value="1"/>
</dbReference>
<dbReference type="InterPro" id="IPR001138">
    <property type="entry name" value="Zn2Cys6_DnaBD"/>
</dbReference>
<keyword evidence="2" id="KW-0539">Nucleus</keyword>
<feature type="domain" description="Zn(2)-C6 fungal-type" evidence="4">
    <location>
        <begin position="16"/>
        <end position="48"/>
    </location>
</feature>
<name>A0AB34L1A9_9PEZI</name>
<dbReference type="Gene3D" id="4.10.240.10">
    <property type="entry name" value="Zn(2)-C6 fungal-type DNA-binding domain"/>
    <property type="match status" value="1"/>
</dbReference>
<keyword evidence="1" id="KW-0479">Metal-binding</keyword>
<feature type="region of interest" description="Disordered" evidence="3">
    <location>
        <begin position="77"/>
        <end position="123"/>
    </location>
</feature>
<dbReference type="InterPro" id="IPR050797">
    <property type="entry name" value="Carb_Metab_Trans_Reg"/>
</dbReference>
<evidence type="ECO:0000256" key="3">
    <source>
        <dbReference type="SAM" id="MobiDB-lite"/>
    </source>
</evidence>
<dbReference type="GeneID" id="96001595"/>
<dbReference type="SUPFAM" id="SSF57701">
    <property type="entry name" value="Zn2/Cys6 DNA-binding domain"/>
    <property type="match status" value="1"/>
</dbReference>
<dbReference type="PROSITE" id="PS00463">
    <property type="entry name" value="ZN2_CY6_FUNGAL_1"/>
    <property type="match status" value="1"/>
</dbReference>
<evidence type="ECO:0000256" key="1">
    <source>
        <dbReference type="ARBA" id="ARBA00022723"/>
    </source>
</evidence>
<dbReference type="InterPro" id="IPR007219">
    <property type="entry name" value="XnlR_reg_dom"/>
</dbReference>
<dbReference type="Proteomes" id="UP000803884">
    <property type="component" value="Unassembled WGS sequence"/>
</dbReference>
<gene>
    <name evidence="5" type="ORF">WHR41_00151</name>
</gene>
<accession>A0AB34L1A9</accession>
<evidence type="ECO:0000256" key="2">
    <source>
        <dbReference type="ARBA" id="ARBA00023242"/>
    </source>
</evidence>
<dbReference type="Pfam" id="PF04082">
    <property type="entry name" value="Fungal_trans"/>
    <property type="match status" value="1"/>
</dbReference>
<dbReference type="GO" id="GO:0000981">
    <property type="term" value="F:DNA-binding transcription factor activity, RNA polymerase II-specific"/>
    <property type="evidence" value="ECO:0007669"/>
    <property type="project" value="InterPro"/>
</dbReference>
<proteinExistence type="predicted"/>
<dbReference type="PANTHER" id="PTHR31668:SF30">
    <property type="entry name" value="ZN(II)2CYS6 TRANSCRIPTION FACTOR (EUROFUNG)"/>
    <property type="match status" value="1"/>
</dbReference>
<feature type="compositionally biased region" description="Low complexity" evidence="3">
    <location>
        <begin position="96"/>
        <end position="110"/>
    </location>
</feature>
<dbReference type="CDD" id="cd00067">
    <property type="entry name" value="GAL4"/>
    <property type="match status" value="1"/>
</dbReference>
<dbReference type="PROSITE" id="PS50048">
    <property type="entry name" value="ZN2_CY6_FUNGAL_2"/>
    <property type="match status" value="1"/>
</dbReference>
<dbReference type="AlphaFoldDB" id="A0AB34L1A9"/>
<sequence length="581" mass="64916">MTDPPAAQKRILASQACDGCRLRKVRCKDGSPGSQCSRCVHLSLTCTFDMPTSARGPKRRKHTSSVSLQEISLNGRPAALLSPGSTGSGEDGLLRPGSSPGDPPTSSISPMQTTGLSPNSPRYATDDLCPREIVLLMLEDYMNLLYPLIPVVHRPTFRRSIATNQDSHDSDFLGLIIAMCAVIVGNVPSRFETYRDHKPGYSLGSRKDFIHHAYSVLLSLRGPDYFDEISFQKFAIPYLFDIAFFQIGQVNRSRMIEAECLQLARMLGLHNMTGYTGLNHIETQLRKKGFWLVFYSHVHHSVQSLLKERLTYLDPALLQQIDPEALMPLDVEDEAIFEDRVVPELSPQPNLTTGFNLANLVWWAAVESWGDPSTPGSARRPCTCSHFHDRRERAAHVQSRLQDLKYTLDAIPPELRQWALRPINQSSTTSPRDQEILSTQYGAIRANLHVTHIWLRSILLDQLDSLSAETCPATSPAHLATVESRWAERENLAAQLIHLLHGIAPRAVEPNALHFAYKVRDVAVGLLGCPFGERDPASVRAAGYVREFTQILSRLDASEVVMTTNLQTWVDTDREQGRRGR</sequence>
<dbReference type="EMBL" id="JAAQHG020000001">
    <property type="protein sequence ID" value="KAL1590878.1"/>
    <property type="molecule type" value="Genomic_DNA"/>
</dbReference>
<dbReference type="GO" id="GO:0008270">
    <property type="term" value="F:zinc ion binding"/>
    <property type="evidence" value="ECO:0007669"/>
    <property type="project" value="InterPro"/>
</dbReference>
<keyword evidence="6" id="KW-1185">Reference proteome</keyword>
<organism evidence="5 6">
    <name type="scientific">Cladosporium halotolerans</name>
    <dbReference type="NCBI Taxonomy" id="1052096"/>
    <lineage>
        <taxon>Eukaryota</taxon>
        <taxon>Fungi</taxon>
        <taxon>Dikarya</taxon>
        <taxon>Ascomycota</taxon>
        <taxon>Pezizomycotina</taxon>
        <taxon>Dothideomycetes</taxon>
        <taxon>Dothideomycetidae</taxon>
        <taxon>Cladosporiales</taxon>
        <taxon>Cladosporiaceae</taxon>
        <taxon>Cladosporium</taxon>
    </lineage>
</organism>
<evidence type="ECO:0000313" key="6">
    <source>
        <dbReference type="Proteomes" id="UP000803884"/>
    </source>
</evidence>
<dbReference type="CDD" id="cd12148">
    <property type="entry name" value="fungal_TF_MHR"/>
    <property type="match status" value="1"/>
</dbReference>
<dbReference type="SMART" id="SM00066">
    <property type="entry name" value="GAL4"/>
    <property type="match status" value="1"/>
</dbReference>
<evidence type="ECO:0000259" key="4">
    <source>
        <dbReference type="PROSITE" id="PS50048"/>
    </source>
</evidence>
<reference evidence="5 6" key="1">
    <citation type="journal article" date="2020" name="Microbiol. Resour. Announc.">
        <title>Draft Genome Sequence of a Cladosporium Species Isolated from the Mesophotic Ascidian Didemnum maculosum.</title>
        <authorList>
            <person name="Gioti A."/>
            <person name="Siaperas R."/>
            <person name="Nikolaivits E."/>
            <person name="Le Goff G."/>
            <person name="Ouazzani J."/>
            <person name="Kotoulas G."/>
            <person name="Topakas E."/>
        </authorList>
    </citation>
    <scope>NUCLEOTIDE SEQUENCE [LARGE SCALE GENOMIC DNA]</scope>
    <source>
        <strain evidence="5 6">TM138-S3</strain>
    </source>
</reference>
<dbReference type="GO" id="GO:0003677">
    <property type="term" value="F:DNA binding"/>
    <property type="evidence" value="ECO:0007669"/>
    <property type="project" value="InterPro"/>
</dbReference>
<dbReference type="Pfam" id="PF00172">
    <property type="entry name" value="Zn_clus"/>
    <property type="match status" value="1"/>
</dbReference>
<dbReference type="InterPro" id="IPR036864">
    <property type="entry name" value="Zn2-C6_fun-type_DNA-bd_sf"/>
</dbReference>
<dbReference type="RefSeq" id="XP_069233983.1">
    <property type="nucleotide sequence ID" value="XM_069368757.1"/>
</dbReference>
<comment type="caution">
    <text evidence="5">The sequence shown here is derived from an EMBL/GenBank/DDBJ whole genome shotgun (WGS) entry which is preliminary data.</text>
</comment>
<evidence type="ECO:0000313" key="5">
    <source>
        <dbReference type="EMBL" id="KAL1590878.1"/>
    </source>
</evidence>
<protein>
    <recommendedName>
        <fullName evidence="4">Zn(2)-C6 fungal-type domain-containing protein</fullName>
    </recommendedName>
</protein>